<dbReference type="SUPFAM" id="SSF57262">
    <property type="entry name" value="Leech antihemostatic proteins"/>
    <property type="match status" value="1"/>
</dbReference>
<evidence type="ECO:0000256" key="3">
    <source>
        <dbReference type="SAM" id="SignalP"/>
    </source>
</evidence>
<keyword evidence="5" id="KW-1185">Reference proteome</keyword>
<gene>
    <name evidence="6" type="primary">LOC129924491</name>
</gene>
<proteinExistence type="predicted"/>
<organism evidence="5 6">
    <name type="scientific">Biomphalaria glabrata</name>
    <name type="common">Bloodfluke planorb</name>
    <name type="synonym">Freshwater snail</name>
    <dbReference type="NCBI Taxonomy" id="6526"/>
    <lineage>
        <taxon>Eukaryota</taxon>
        <taxon>Metazoa</taxon>
        <taxon>Spiralia</taxon>
        <taxon>Lophotrochozoa</taxon>
        <taxon>Mollusca</taxon>
        <taxon>Gastropoda</taxon>
        <taxon>Heterobranchia</taxon>
        <taxon>Euthyneura</taxon>
        <taxon>Panpulmonata</taxon>
        <taxon>Hygrophila</taxon>
        <taxon>Lymnaeoidea</taxon>
        <taxon>Planorbidae</taxon>
        <taxon>Biomphalaria</taxon>
    </lineage>
</organism>
<keyword evidence="2" id="KW-0722">Serine protease inhibitor</keyword>
<feature type="chain" id="PRO_5040767619" evidence="3">
    <location>
        <begin position="16"/>
        <end position="106"/>
    </location>
</feature>
<accession>A0A9W2ZJI3</accession>
<evidence type="ECO:0000313" key="6">
    <source>
        <dbReference type="RefSeq" id="XP_055875128.1"/>
    </source>
</evidence>
<protein>
    <submittedName>
        <fullName evidence="6">Uncharacterized protein LOC129924491</fullName>
    </submittedName>
</protein>
<dbReference type="PROSITE" id="PS51252">
    <property type="entry name" value="ANTISTASIN"/>
    <property type="match status" value="1"/>
</dbReference>
<evidence type="ECO:0000256" key="1">
    <source>
        <dbReference type="ARBA" id="ARBA00022690"/>
    </source>
</evidence>
<dbReference type="InterPro" id="IPR011061">
    <property type="entry name" value="Hirudin/antistatin"/>
</dbReference>
<dbReference type="GeneID" id="129924491"/>
<feature type="signal peptide" evidence="3">
    <location>
        <begin position="1"/>
        <end position="15"/>
    </location>
</feature>
<sequence>MKVILAIVLLVTVSALPSQKKACVDECTPPGTQHTMGTLFVLPKSCPSSRQFCYTDGCNHYCLDLSGMIKRTEAKRQECSQVMCLMFCFNGFVKGADGCPICRCAE</sequence>
<evidence type="ECO:0000259" key="4">
    <source>
        <dbReference type="PROSITE" id="PS51252"/>
    </source>
</evidence>
<keyword evidence="1" id="KW-0646">Protease inhibitor</keyword>
<dbReference type="OrthoDB" id="6065410at2759"/>
<dbReference type="RefSeq" id="XP_055875128.1">
    <property type="nucleotide sequence ID" value="XM_056019153.1"/>
</dbReference>
<feature type="domain" description="Antistasin-like" evidence="4">
    <location>
        <begin position="79"/>
        <end position="104"/>
    </location>
</feature>
<evidence type="ECO:0000256" key="2">
    <source>
        <dbReference type="ARBA" id="ARBA00022900"/>
    </source>
</evidence>
<dbReference type="Pfam" id="PF02822">
    <property type="entry name" value="Antistasin"/>
    <property type="match status" value="1"/>
</dbReference>
<dbReference type="AlphaFoldDB" id="A0A9W2ZJI3"/>
<dbReference type="GO" id="GO:0004867">
    <property type="term" value="F:serine-type endopeptidase inhibitor activity"/>
    <property type="evidence" value="ECO:0007669"/>
    <property type="project" value="UniProtKB-KW"/>
</dbReference>
<dbReference type="Proteomes" id="UP001165740">
    <property type="component" value="Chromosome 2"/>
</dbReference>
<dbReference type="InterPro" id="IPR004094">
    <property type="entry name" value="Antistasin-like"/>
</dbReference>
<evidence type="ECO:0000313" key="5">
    <source>
        <dbReference type="Proteomes" id="UP001165740"/>
    </source>
</evidence>
<name>A0A9W2ZJI3_BIOGL</name>
<dbReference type="Gene3D" id="2.10.22.10">
    <property type="entry name" value="Antistasin, domain 1"/>
    <property type="match status" value="1"/>
</dbReference>
<keyword evidence="3" id="KW-0732">Signal</keyword>
<reference evidence="6" key="1">
    <citation type="submission" date="2025-08" db="UniProtKB">
        <authorList>
            <consortium name="RefSeq"/>
        </authorList>
    </citation>
    <scope>IDENTIFICATION</scope>
</reference>